<proteinExistence type="predicted"/>
<reference evidence="1" key="3">
    <citation type="submission" date="2020-12" db="UniProtKB">
        <authorList>
            <consortium name="EnsemblPlants"/>
        </authorList>
    </citation>
    <scope>IDENTIFICATION</scope>
</reference>
<dbReference type="EMBL" id="ABEU02000002">
    <property type="status" value="NOT_ANNOTATED_CDS"/>
    <property type="molecule type" value="Genomic_DNA"/>
</dbReference>
<keyword evidence="2" id="KW-1185">Reference proteome</keyword>
<reference evidence="1 2" key="2">
    <citation type="journal article" date="2018" name="Plant J.">
        <title>The Physcomitrella patens chromosome-scale assembly reveals moss genome structure and evolution.</title>
        <authorList>
            <person name="Lang D."/>
            <person name="Ullrich K.K."/>
            <person name="Murat F."/>
            <person name="Fuchs J."/>
            <person name="Jenkins J."/>
            <person name="Haas F.B."/>
            <person name="Piednoel M."/>
            <person name="Gundlach H."/>
            <person name="Van Bel M."/>
            <person name="Meyberg R."/>
            <person name="Vives C."/>
            <person name="Morata J."/>
            <person name="Symeonidi A."/>
            <person name="Hiss M."/>
            <person name="Muchero W."/>
            <person name="Kamisugi Y."/>
            <person name="Saleh O."/>
            <person name="Blanc G."/>
            <person name="Decker E.L."/>
            <person name="van Gessel N."/>
            <person name="Grimwood J."/>
            <person name="Hayes R.D."/>
            <person name="Graham S.W."/>
            <person name="Gunter L.E."/>
            <person name="McDaniel S.F."/>
            <person name="Hoernstein S.N.W."/>
            <person name="Larsson A."/>
            <person name="Li F.W."/>
            <person name="Perroud P.F."/>
            <person name="Phillips J."/>
            <person name="Ranjan P."/>
            <person name="Rokshar D.S."/>
            <person name="Rothfels C.J."/>
            <person name="Schneider L."/>
            <person name="Shu S."/>
            <person name="Stevenson D.W."/>
            <person name="Thummler F."/>
            <person name="Tillich M."/>
            <person name="Villarreal Aguilar J.C."/>
            <person name="Widiez T."/>
            <person name="Wong G.K."/>
            <person name="Wymore A."/>
            <person name="Zhang Y."/>
            <person name="Zimmer A.D."/>
            <person name="Quatrano R.S."/>
            <person name="Mayer K.F.X."/>
            <person name="Goodstein D."/>
            <person name="Casacuberta J.M."/>
            <person name="Vandepoele K."/>
            <person name="Reski R."/>
            <person name="Cuming A.C."/>
            <person name="Tuskan G.A."/>
            <person name="Maumus F."/>
            <person name="Salse J."/>
            <person name="Schmutz J."/>
            <person name="Rensing S.A."/>
        </authorList>
    </citation>
    <scope>NUCLEOTIDE SEQUENCE [LARGE SCALE GENOMIC DNA]</scope>
    <source>
        <strain evidence="1 2">cv. Gransden 2004</strain>
    </source>
</reference>
<evidence type="ECO:0000313" key="2">
    <source>
        <dbReference type="Proteomes" id="UP000006727"/>
    </source>
</evidence>
<name>A0A7I4FKZ8_PHYPA</name>
<dbReference type="Gramene" id="Pp3c2_34500V3.2">
    <property type="protein sequence ID" value="Pp3c2_34500V3.2"/>
    <property type="gene ID" value="Pp3c2_34500"/>
</dbReference>
<evidence type="ECO:0000313" key="1">
    <source>
        <dbReference type="EnsemblPlants" id="Pp3c2_34500V3.2"/>
    </source>
</evidence>
<accession>A0A7I4FKZ8</accession>
<reference evidence="1 2" key="1">
    <citation type="journal article" date="2008" name="Science">
        <title>The Physcomitrella genome reveals evolutionary insights into the conquest of land by plants.</title>
        <authorList>
            <person name="Rensing S."/>
            <person name="Lang D."/>
            <person name="Zimmer A."/>
            <person name="Terry A."/>
            <person name="Salamov A."/>
            <person name="Shapiro H."/>
            <person name="Nishiyama T."/>
            <person name="Perroud P.-F."/>
            <person name="Lindquist E."/>
            <person name="Kamisugi Y."/>
            <person name="Tanahashi T."/>
            <person name="Sakakibara K."/>
            <person name="Fujita T."/>
            <person name="Oishi K."/>
            <person name="Shin-I T."/>
            <person name="Kuroki Y."/>
            <person name="Toyoda A."/>
            <person name="Suzuki Y."/>
            <person name="Hashimoto A."/>
            <person name="Yamaguchi K."/>
            <person name="Sugano A."/>
            <person name="Kohara Y."/>
            <person name="Fujiyama A."/>
            <person name="Anterola A."/>
            <person name="Aoki S."/>
            <person name="Ashton N."/>
            <person name="Barbazuk W.B."/>
            <person name="Barker E."/>
            <person name="Bennetzen J."/>
            <person name="Bezanilla M."/>
            <person name="Blankenship R."/>
            <person name="Cho S.H."/>
            <person name="Dutcher S."/>
            <person name="Estelle M."/>
            <person name="Fawcett J.A."/>
            <person name="Gundlach H."/>
            <person name="Hanada K."/>
            <person name="Heyl A."/>
            <person name="Hicks K.A."/>
            <person name="Hugh J."/>
            <person name="Lohr M."/>
            <person name="Mayer K."/>
            <person name="Melkozernov A."/>
            <person name="Murata T."/>
            <person name="Nelson D."/>
            <person name="Pils B."/>
            <person name="Prigge M."/>
            <person name="Reiss B."/>
            <person name="Renner T."/>
            <person name="Rombauts S."/>
            <person name="Rushton P."/>
            <person name="Sanderfoot A."/>
            <person name="Schween G."/>
            <person name="Shiu S.-H."/>
            <person name="Stueber K."/>
            <person name="Theodoulou F.L."/>
            <person name="Tu H."/>
            <person name="Van de Peer Y."/>
            <person name="Verrier P.J."/>
            <person name="Waters E."/>
            <person name="Wood A."/>
            <person name="Yang L."/>
            <person name="Cove D."/>
            <person name="Cuming A."/>
            <person name="Hasebe M."/>
            <person name="Lucas S."/>
            <person name="Mishler D.B."/>
            <person name="Reski R."/>
            <person name="Grigoriev I."/>
            <person name="Quatrano R.S."/>
            <person name="Boore J.L."/>
        </authorList>
    </citation>
    <scope>NUCLEOTIDE SEQUENCE [LARGE SCALE GENOMIC DNA]</scope>
    <source>
        <strain evidence="1 2">cv. Gransden 2004</strain>
    </source>
</reference>
<dbReference type="Proteomes" id="UP000006727">
    <property type="component" value="Chromosome 2"/>
</dbReference>
<protein>
    <submittedName>
        <fullName evidence="1">Uncharacterized protein</fullName>
    </submittedName>
</protein>
<organism evidence="1 2">
    <name type="scientific">Physcomitrium patens</name>
    <name type="common">Spreading-leaved earth moss</name>
    <name type="synonym">Physcomitrella patens</name>
    <dbReference type="NCBI Taxonomy" id="3218"/>
    <lineage>
        <taxon>Eukaryota</taxon>
        <taxon>Viridiplantae</taxon>
        <taxon>Streptophyta</taxon>
        <taxon>Embryophyta</taxon>
        <taxon>Bryophyta</taxon>
        <taxon>Bryophytina</taxon>
        <taxon>Bryopsida</taxon>
        <taxon>Funariidae</taxon>
        <taxon>Funariales</taxon>
        <taxon>Funariaceae</taxon>
        <taxon>Physcomitrium</taxon>
    </lineage>
</organism>
<sequence>MKTLTIAVRRSVRHLRNLFSKISYCSRLHRFHKVCCKLRIGRSSRRKSDNFICWFCKFKCTIYTKVVWFARIFICSLKNFR</sequence>
<dbReference type="InParanoid" id="A0A7I4FKZ8"/>
<dbReference type="AlphaFoldDB" id="A0A7I4FKZ8"/>
<dbReference type="EnsemblPlants" id="Pp3c2_34500V3.2">
    <property type="protein sequence ID" value="Pp3c2_34500V3.2"/>
    <property type="gene ID" value="Pp3c2_34500"/>
</dbReference>